<evidence type="ECO:0000313" key="2">
    <source>
        <dbReference type="EMBL" id="TKA10246.1"/>
    </source>
</evidence>
<dbReference type="PROSITE" id="PS51257">
    <property type="entry name" value="PROKAR_LIPOPROTEIN"/>
    <property type="match status" value="1"/>
</dbReference>
<proteinExistence type="predicted"/>
<accession>A0A4U0SKU6</accession>
<name>A0A4U0SKU6_9ACTN</name>
<dbReference type="AlphaFoldDB" id="A0A4U0SKU6"/>
<dbReference type="OrthoDB" id="5178168at2"/>
<feature type="transmembrane region" description="Helical" evidence="1">
    <location>
        <begin position="12"/>
        <end position="32"/>
    </location>
</feature>
<comment type="caution">
    <text evidence="2">The sequence shown here is derived from an EMBL/GenBank/DDBJ whole genome shotgun (WGS) entry which is preliminary data.</text>
</comment>
<feature type="transmembrane region" description="Helical" evidence="1">
    <location>
        <begin position="164"/>
        <end position="192"/>
    </location>
</feature>
<dbReference type="EMBL" id="SUMC01000016">
    <property type="protein sequence ID" value="TKA10246.1"/>
    <property type="molecule type" value="Genomic_DNA"/>
</dbReference>
<protein>
    <submittedName>
        <fullName evidence="2">MFS transporter</fullName>
    </submittedName>
</protein>
<keyword evidence="1" id="KW-0472">Membrane</keyword>
<keyword evidence="1" id="KW-0812">Transmembrane</keyword>
<gene>
    <name evidence="2" type="ORF">FCI23_18795</name>
</gene>
<feature type="transmembrane region" description="Helical" evidence="1">
    <location>
        <begin position="116"/>
        <end position="144"/>
    </location>
</feature>
<evidence type="ECO:0000313" key="3">
    <source>
        <dbReference type="Proteomes" id="UP000305778"/>
    </source>
</evidence>
<sequence length="532" mass="56743">MDGRGRWTSSAPVVVAAAAALAGCLNLLWAWFLATGGGDLAAQNAWAWFAGRHPGSAYSLAWYGGIHPFSYSVISPYVMALLGVRTVAVAAGTFSAAVLALVLVRSGITRPWWPALWGALALSCNVASGRVTFALGVLFALGAVAVTVTVDPQDRPGARWQAPAVVSLGVLATLASPVAGLFLEVVAAGLYLTGRRRAAWTLALGPPPVVAAGSLLFPFSGVQPISGSSVVLPVGCALALAVLAPRAWRTVRAGAPVYAVGVLATWAVASPIGSNVERLALLFGGVLLLAAATQRRTMALWVAFAVIACWQVLKPIGDLSVTAVGPSALSWVRQTEPLLAELRRLHADRGRVEAVPVATHREAFALARHVNLARGWNRQLDTERHPLFYDGTLTPRSYHAWLRRWSVQYVVLARSAPDWAAGAESRIVRHGQPWLRPVWADRNWRLYRLADPAPLVDPPATIQWAGPAELVVNVPARASITIRIPWSPWLRILGDSPGCVAPHGEWTRLNAPVPGRYRIGGPYELPRGTPCA</sequence>
<feature type="transmembrane region" description="Helical" evidence="1">
    <location>
        <begin position="251"/>
        <end position="269"/>
    </location>
</feature>
<feature type="transmembrane region" description="Helical" evidence="1">
    <location>
        <begin position="199"/>
        <end position="219"/>
    </location>
</feature>
<feature type="transmembrane region" description="Helical" evidence="1">
    <location>
        <begin position="77"/>
        <end position="104"/>
    </location>
</feature>
<organism evidence="2 3">
    <name type="scientific">Actinacidiphila oryziradicis</name>
    <dbReference type="NCBI Taxonomy" id="2571141"/>
    <lineage>
        <taxon>Bacteria</taxon>
        <taxon>Bacillati</taxon>
        <taxon>Actinomycetota</taxon>
        <taxon>Actinomycetes</taxon>
        <taxon>Kitasatosporales</taxon>
        <taxon>Streptomycetaceae</taxon>
        <taxon>Actinacidiphila</taxon>
    </lineage>
</organism>
<keyword evidence="1" id="KW-1133">Transmembrane helix</keyword>
<feature type="transmembrane region" description="Helical" evidence="1">
    <location>
        <begin position="225"/>
        <end position="244"/>
    </location>
</feature>
<evidence type="ECO:0000256" key="1">
    <source>
        <dbReference type="SAM" id="Phobius"/>
    </source>
</evidence>
<dbReference type="Proteomes" id="UP000305778">
    <property type="component" value="Unassembled WGS sequence"/>
</dbReference>
<reference evidence="2 3" key="1">
    <citation type="submission" date="2019-04" db="EMBL/GenBank/DDBJ databases">
        <title>Streptomyces oryziradicis sp. nov., a novel actinomycete isolated from rhizosphere soil of rice (Oryza sativa L.).</title>
        <authorList>
            <person name="Li C."/>
        </authorList>
    </citation>
    <scope>NUCLEOTIDE SEQUENCE [LARGE SCALE GENOMIC DNA]</scope>
    <source>
        <strain evidence="2 3">NEAU-C40</strain>
    </source>
</reference>
<keyword evidence="3" id="KW-1185">Reference proteome</keyword>